<dbReference type="PANTHER" id="PTHR23355">
    <property type="entry name" value="RIBONUCLEASE"/>
    <property type="match status" value="1"/>
</dbReference>
<keyword evidence="2" id="KW-0378">Hydrolase</keyword>
<keyword evidence="4" id="KW-0175">Coiled coil</keyword>
<dbReference type="STRING" id="247279.NIES1031_11500"/>
<evidence type="ECO:0000259" key="6">
    <source>
        <dbReference type="PROSITE" id="PS50126"/>
    </source>
</evidence>
<protein>
    <submittedName>
        <fullName evidence="7">Iron ABC transporter substrate-binding protein</fullName>
    </submittedName>
</protein>
<evidence type="ECO:0000313" key="8">
    <source>
        <dbReference type="Proteomes" id="UP000185984"/>
    </source>
</evidence>
<dbReference type="SMART" id="SM00357">
    <property type="entry name" value="CSP"/>
    <property type="match status" value="1"/>
</dbReference>
<dbReference type="InterPro" id="IPR050180">
    <property type="entry name" value="RNR_Ribonuclease"/>
</dbReference>
<dbReference type="CDD" id="cd04471">
    <property type="entry name" value="S1_RNase_R"/>
    <property type="match status" value="1"/>
</dbReference>
<dbReference type="SUPFAM" id="SSF50249">
    <property type="entry name" value="Nucleic acid-binding proteins"/>
    <property type="match status" value="3"/>
</dbReference>
<dbReference type="GO" id="GO:0004527">
    <property type="term" value="F:exonuclease activity"/>
    <property type="evidence" value="ECO:0007669"/>
    <property type="project" value="UniProtKB-KW"/>
</dbReference>
<dbReference type="RefSeq" id="WP_073549519.1">
    <property type="nucleotide sequence ID" value="NZ_CAWMVK010000042.1"/>
</dbReference>
<evidence type="ECO:0000256" key="4">
    <source>
        <dbReference type="SAM" id="Coils"/>
    </source>
</evidence>
<dbReference type="InterPro" id="IPR012340">
    <property type="entry name" value="NA-bd_OB-fold"/>
</dbReference>
<reference evidence="7 8" key="1">
    <citation type="submission" date="2016-11" db="EMBL/GenBank/DDBJ databases">
        <title>Draft Genome Sequences of Nine Cyanobacterial Strains from Diverse Habitats.</title>
        <authorList>
            <person name="Zhu T."/>
            <person name="Hou S."/>
            <person name="Lu X."/>
            <person name="Hess W.R."/>
        </authorList>
    </citation>
    <scope>NUCLEOTIDE SEQUENCE [LARGE SCALE GENOMIC DNA]</scope>
    <source>
        <strain evidence="7 8">5.2 s.c.1</strain>
    </source>
</reference>
<dbReference type="InterPro" id="IPR011129">
    <property type="entry name" value="CSD"/>
</dbReference>
<dbReference type="InterPro" id="IPR040476">
    <property type="entry name" value="CSD2"/>
</dbReference>
<evidence type="ECO:0000256" key="1">
    <source>
        <dbReference type="ARBA" id="ARBA00022722"/>
    </source>
</evidence>
<dbReference type="AlphaFoldDB" id="A0A1U7HS62"/>
<dbReference type="Gene3D" id="2.40.50.140">
    <property type="entry name" value="Nucleic acid-binding proteins"/>
    <property type="match status" value="2"/>
</dbReference>
<dbReference type="Pfam" id="PF17876">
    <property type="entry name" value="CSD2"/>
    <property type="match status" value="1"/>
</dbReference>
<dbReference type="OrthoDB" id="9764149at2"/>
<dbReference type="GO" id="GO:0005829">
    <property type="term" value="C:cytosol"/>
    <property type="evidence" value="ECO:0007669"/>
    <property type="project" value="TreeGrafter"/>
</dbReference>
<evidence type="ECO:0000256" key="2">
    <source>
        <dbReference type="ARBA" id="ARBA00022801"/>
    </source>
</evidence>
<feature type="region of interest" description="Disordered" evidence="5">
    <location>
        <begin position="762"/>
        <end position="794"/>
    </location>
</feature>
<feature type="compositionally biased region" description="Acidic residues" evidence="5">
    <location>
        <begin position="762"/>
        <end position="783"/>
    </location>
</feature>
<dbReference type="Proteomes" id="UP000185984">
    <property type="component" value="Unassembled WGS sequence"/>
</dbReference>
<evidence type="ECO:0000256" key="5">
    <source>
        <dbReference type="SAM" id="MobiDB-lite"/>
    </source>
</evidence>
<feature type="domain" description="S1 motif" evidence="6">
    <location>
        <begin position="665"/>
        <end position="753"/>
    </location>
</feature>
<accession>A0A1U7HS62</accession>
<feature type="coiled-coil region" evidence="4">
    <location>
        <begin position="623"/>
        <end position="657"/>
    </location>
</feature>
<evidence type="ECO:0000313" key="7">
    <source>
        <dbReference type="EMBL" id="OKH26375.1"/>
    </source>
</evidence>
<keyword evidence="8" id="KW-1185">Reference proteome</keyword>
<dbReference type="InterPro" id="IPR013223">
    <property type="entry name" value="RNase_B_OB_dom"/>
</dbReference>
<proteinExistence type="predicted"/>
<dbReference type="Pfam" id="PF00773">
    <property type="entry name" value="RNB"/>
    <property type="match status" value="1"/>
</dbReference>
<dbReference type="PANTHER" id="PTHR23355:SF9">
    <property type="entry name" value="DIS3-LIKE EXONUCLEASE 2"/>
    <property type="match status" value="1"/>
</dbReference>
<evidence type="ECO:0000256" key="3">
    <source>
        <dbReference type="ARBA" id="ARBA00022839"/>
    </source>
</evidence>
<dbReference type="Pfam" id="PF00575">
    <property type="entry name" value="S1"/>
    <property type="match status" value="1"/>
</dbReference>
<dbReference type="GO" id="GO:0006402">
    <property type="term" value="P:mRNA catabolic process"/>
    <property type="evidence" value="ECO:0007669"/>
    <property type="project" value="TreeGrafter"/>
</dbReference>
<organism evidence="7 8">
    <name type="scientific">Chroogloeocystis siderophila 5.2 s.c.1</name>
    <dbReference type="NCBI Taxonomy" id="247279"/>
    <lineage>
        <taxon>Bacteria</taxon>
        <taxon>Bacillati</taxon>
        <taxon>Cyanobacteriota</taxon>
        <taxon>Cyanophyceae</taxon>
        <taxon>Oscillatoriophycideae</taxon>
        <taxon>Chroococcales</taxon>
        <taxon>Chroococcaceae</taxon>
        <taxon>Chroogloeocystis</taxon>
    </lineage>
</organism>
<dbReference type="PROSITE" id="PS50126">
    <property type="entry name" value="S1"/>
    <property type="match status" value="1"/>
</dbReference>
<dbReference type="Pfam" id="PF08206">
    <property type="entry name" value="OB_RNB"/>
    <property type="match status" value="1"/>
</dbReference>
<dbReference type="InterPro" id="IPR001900">
    <property type="entry name" value="RNase_II/R"/>
</dbReference>
<keyword evidence="1" id="KW-0540">Nuclease</keyword>
<dbReference type="SMART" id="SM00316">
    <property type="entry name" value="S1"/>
    <property type="match status" value="1"/>
</dbReference>
<dbReference type="GO" id="GO:0003723">
    <property type="term" value="F:RNA binding"/>
    <property type="evidence" value="ECO:0007669"/>
    <property type="project" value="InterPro"/>
</dbReference>
<dbReference type="SMART" id="SM00955">
    <property type="entry name" value="RNB"/>
    <property type="match status" value="1"/>
</dbReference>
<keyword evidence="3" id="KW-0269">Exonuclease</keyword>
<dbReference type="GO" id="GO:0004540">
    <property type="term" value="F:RNA nuclease activity"/>
    <property type="evidence" value="ECO:0007669"/>
    <property type="project" value="InterPro"/>
</dbReference>
<dbReference type="EMBL" id="MRCC01000008">
    <property type="protein sequence ID" value="OKH26375.1"/>
    <property type="molecule type" value="Genomic_DNA"/>
</dbReference>
<comment type="caution">
    <text evidence="7">The sequence shown here is derived from an EMBL/GenBank/DDBJ whole genome shotgun (WGS) entry which is preliminary data.</text>
</comment>
<dbReference type="InterPro" id="IPR003029">
    <property type="entry name" value="S1_domain"/>
</dbReference>
<gene>
    <name evidence="7" type="ORF">NIES1031_11500</name>
</gene>
<sequence length="794" mass="89259">MEFSIATLLANFHDDKLVAAKVLEKKLDCLEETSLTKLHIALEVLEKIGILAKERGKYRRLPEEGVIEAKLRCSSKGFCFAIQDEEGAEDIYIRESHLSTAWNGDRVLVRLTKEGSRRRSPEGEVRLILERANHSLLARLKQTEKGFRAVPLDDRLLFEIDLVPSDINLAEAIEHLIHVEILRYPLGQSPPLGRVVQVLGGSAEAAADIDLVCCKHDLPRGFSESILAAAANLPSQITKTEIKQRLDLRSLLTIVIETQDRANAACIENALTLEKTSEGRWRLGIHTTDVAHYILPDSPLDKEALKRGSSVYLRDTVLPLFPEAVQERCSLVAGSDRLAMSVLLILDSNTGQIVEYEIQPTVIAIDQQISEQQVQAIIKAQQAALNGQQQENSQTVDELPTNIVELIHQLLAISQAAQTQRHQRGSFELKLPQDDYPHYDEGMLGVVKAESPPVRALLTELLLLGNQAIAQHLQTLEIPAIYRSQPAPDVEDVQEMIKLASNLGVELQLEQEDTISSTDFQAFTEQFAQVPSEQVLTYLLQATLKQSLYNVAPQPHFGLALPVYARGNSPLWRYADLLLQRVLHILFEQGRDRRTTRAKERVNLRHSSAHGNITWNVLPPDIQQELETDLARLVVQLNDREKEVQEAEEDLAGLQKAQLMKQRTGEVFQGLITGVQSYGFFVEITVPDANGKQLRVEGLVHVSSLKDDWYEYRARQQALFGRKSRTAYRLGDRVAVQVKNVDYYRQQIDLVTVNGDVEGDLLPDEGLLEDNDDDFNSDMEEDLNSNSDFYLDEE</sequence>
<name>A0A1U7HS62_9CHRO</name>